<feature type="transmembrane region" description="Helical" evidence="7">
    <location>
        <begin position="20"/>
        <end position="42"/>
    </location>
</feature>
<keyword evidence="3" id="KW-1003">Cell membrane</keyword>
<proteinExistence type="inferred from homology"/>
<feature type="domain" description="Mechanosensitive ion channel MscS C-terminal" evidence="9">
    <location>
        <begin position="180"/>
        <end position="262"/>
    </location>
</feature>
<protein>
    <submittedName>
        <fullName evidence="11">Small conductance mechanosensitive channel</fullName>
    </submittedName>
</protein>
<dbReference type="InterPro" id="IPR008910">
    <property type="entry name" value="MSC_TM_helix"/>
</dbReference>
<dbReference type="InterPro" id="IPR011066">
    <property type="entry name" value="MscS_channel_C_sf"/>
</dbReference>
<evidence type="ECO:0000256" key="6">
    <source>
        <dbReference type="ARBA" id="ARBA00023136"/>
    </source>
</evidence>
<evidence type="ECO:0000259" key="10">
    <source>
        <dbReference type="Pfam" id="PF21088"/>
    </source>
</evidence>
<evidence type="ECO:0000256" key="4">
    <source>
        <dbReference type="ARBA" id="ARBA00022692"/>
    </source>
</evidence>
<evidence type="ECO:0000259" key="9">
    <source>
        <dbReference type="Pfam" id="PF21082"/>
    </source>
</evidence>
<evidence type="ECO:0000259" key="8">
    <source>
        <dbReference type="Pfam" id="PF00924"/>
    </source>
</evidence>
<dbReference type="PANTHER" id="PTHR30221:SF1">
    <property type="entry name" value="SMALL-CONDUCTANCE MECHANOSENSITIVE CHANNEL"/>
    <property type="match status" value="1"/>
</dbReference>
<evidence type="ECO:0000256" key="3">
    <source>
        <dbReference type="ARBA" id="ARBA00022475"/>
    </source>
</evidence>
<evidence type="ECO:0000313" key="11">
    <source>
        <dbReference type="EMBL" id="SDE56221.1"/>
    </source>
</evidence>
<sequence length="278" mass="30656">MKNINLSDINISHYQDKIVNFGVSLVVGILIIIIGFWIASWVGRLIKKQFTRSELSVSLRSFIADLVAMLIRILVILVAMNTLGVQTTSFVALLGGLAVGIGMALQGSLANFAGGLLILLFKPFKVGDTVEVMGNTGTVQEISILQTIMLMPNMKTVILPNGSVFNSVIINYSKSGERRIELEVGIGYEDDFDKAKAILLDILKNEPTLIHDKGYVVEINEFGESSVNLAIYAYVKSADYMATRWKLNREVKTAFDANGIDIPCPQRYIHIVPDKKES</sequence>
<dbReference type="Gene3D" id="2.30.30.60">
    <property type="match status" value="1"/>
</dbReference>
<keyword evidence="6 7" id="KW-0472">Membrane</keyword>
<dbReference type="STRING" id="1071918.SAMN05421544_11323"/>
<dbReference type="Pfam" id="PF00924">
    <property type="entry name" value="MS_channel_2nd"/>
    <property type="match status" value="1"/>
</dbReference>
<dbReference type="InterPro" id="IPR010920">
    <property type="entry name" value="LSM_dom_sf"/>
</dbReference>
<keyword evidence="4 7" id="KW-0812">Transmembrane</keyword>
<dbReference type="GO" id="GO:0005886">
    <property type="term" value="C:plasma membrane"/>
    <property type="evidence" value="ECO:0007669"/>
    <property type="project" value="UniProtKB-SubCell"/>
</dbReference>
<dbReference type="Pfam" id="PF05552">
    <property type="entry name" value="MS_channel_1st_1"/>
    <property type="match status" value="1"/>
</dbReference>
<keyword evidence="12" id="KW-1185">Reference proteome</keyword>
<evidence type="ECO:0000256" key="2">
    <source>
        <dbReference type="ARBA" id="ARBA00008017"/>
    </source>
</evidence>
<dbReference type="GO" id="GO:0008381">
    <property type="term" value="F:mechanosensitive monoatomic ion channel activity"/>
    <property type="evidence" value="ECO:0007669"/>
    <property type="project" value="InterPro"/>
</dbReference>
<dbReference type="InterPro" id="IPR049278">
    <property type="entry name" value="MS_channel_C"/>
</dbReference>
<dbReference type="Pfam" id="PF21088">
    <property type="entry name" value="MS_channel_1st"/>
    <property type="match status" value="1"/>
</dbReference>
<dbReference type="InterPro" id="IPR006685">
    <property type="entry name" value="MscS_channel_2nd"/>
</dbReference>
<evidence type="ECO:0000256" key="7">
    <source>
        <dbReference type="SAM" id="Phobius"/>
    </source>
</evidence>
<dbReference type="RefSeq" id="WP_245688928.1">
    <property type="nucleotide sequence ID" value="NZ_FNAS01000013.1"/>
</dbReference>
<dbReference type="InterPro" id="IPR049142">
    <property type="entry name" value="MS_channel_1st"/>
</dbReference>
<dbReference type="SUPFAM" id="SSF82861">
    <property type="entry name" value="Mechanosensitive channel protein MscS (YggB), transmembrane region"/>
    <property type="match status" value="1"/>
</dbReference>
<keyword evidence="5 7" id="KW-1133">Transmembrane helix</keyword>
<dbReference type="SUPFAM" id="SSF82689">
    <property type="entry name" value="Mechanosensitive channel protein MscS (YggB), C-terminal domain"/>
    <property type="match status" value="1"/>
</dbReference>
<evidence type="ECO:0000256" key="5">
    <source>
        <dbReference type="ARBA" id="ARBA00022989"/>
    </source>
</evidence>
<feature type="transmembrane region" description="Helical" evidence="7">
    <location>
        <begin position="62"/>
        <end position="84"/>
    </location>
</feature>
<dbReference type="Pfam" id="PF21082">
    <property type="entry name" value="MS_channel_3rd"/>
    <property type="match status" value="1"/>
</dbReference>
<evidence type="ECO:0000313" key="12">
    <source>
        <dbReference type="Proteomes" id="UP000198517"/>
    </source>
</evidence>
<dbReference type="InterPro" id="IPR023408">
    <property type="entry name" value="MscS_beta-dom_sf"/>
</dbReference>
<dbReference type="SUPFAM" id="SSF50182">
    <property type="entry name" value="Sm-like ribonucleoproteins"/>
    <property type="match status" value="1"/>
</dbReference>
<feature type="domain" description="Mechanosensitive ion channel MscS" evidence="8">
    <location>
        <begin position="108"/>
        <end position="174"/>
    </location>
</feature>
<gene>
    <name evidence="11" type="ORF">SAMN05421544_11323</name>
</gene>
<dbReference type="Gene3D" id="3.30.70.100">
    <property type="match status" value="1"/>
</dbReference>
<dbReference type="AlphaFoldDB" id="A0A1G7DXV4"/>
<dbReference type="EMBL" id="FNAS01000013">
    <property type="protein sequence ID" value="SDE56221.1"/>
    <property type="molecule type" value="Genomic_DNA"/>
</dbReference>
<reference evidence="11 12" key="1">
    <citation type="submission" date="2016-10" db="EMBL/GenBank/DDBJ databases">
        <authorList>
            <person name="de Groot N.N."/>
        </authorList>
    </citation>
    <scope>NUCLEOTIDE SEQUENCE [LARGE SCALE GENOMIC DNA]</scope>
    <source>
        <strain evidence="11 12">DSM 24015</strain>
    </source>
</reference>
<feature type="transmembrane region" description="Helical" evidence="7">
    <location>
        <begin position="90"/>
        <end position="121"/>
    </location>
</feature>
<dbReference type="InterPro" id="IPR045275">
    <property type="entry name" value="MscS_archaea/bacteria_type"/>
</dbReference>
<feature type="domain" description="Mechanosensitive ion channel transmembrane helices 2/3" evidence="10">
    <location>
        <begin position="69"/>
        <end position="106"/>
    </location>
</feature>
<evidence type="ECO:0000256" key="1">
    <source>
        <dbReference type="ARBA" id="ARBA00004651"/>
    </source>
</evidence>
<dbReference type="InterPro" id="IPR011014">
    <property type="entry name" value="MscS_channel_TM-2"/>
</dbReference>
<comment type="subcellular location">
    <subcellularLocation>
        <location evidence="1">Cell membrane</location>
        <topology evidence="1">Multi-pass membrane protein</topology>
    </subcellularLocation>
</comment>
<accession>A0A1G7DXV4</accession>
<comment type="similarity">
    <text evidence="2">Belongs to the MscS (TC 1.A.23) family.</text>
</comment>
<organism evidence="11 12">
    <name type="scientific">Riemerella columbipharyngis</name>
    <dbReference type="NCBI Taxonomy" id="1071918"/>
    <lineage>
        <taxon>Bacteria</taxon>
        <taxon>Pseudomonadati</taxon>
        <taxon>Bacteroidota</taxon>
        <taxon>Flavobacteriia</taxon>
        <taxon>Flavobacteriales</taxon>
        <taxon>Weeksellaceae</taxon>
        <taxon>Riemerella</taxon>
    </lineage>
</organism>
<dbReference type="Proteomes" id="UP000198517">
    <property type="component" value="Unassembled WGS sequence"/>
</dbReference>
<dbReference type="Gene3D" id="1.10.287.1260">
    <property type="match status" value="1"/>
</dbReference>
<dbReference type="PANTHER" id="PTHR30221">
    <property type="entry name" value="SMALL-CONDUCTANCE MECHANOSENSITIVE CHANNEL"/>
    <property type="match status" value="1"/>
</dbReference>
<name>A0A1G7DXV4_9FLAO</name>